<evidence type="ECO:0000256" key="1">
    <source>
        <dbReference type="ARBA" id="ARBA00004496"/>
    </source>
</evidence>
<comment type="subcellular location">
    <subcellularLocation>
        <location evidence="1">Cytoplasm</location>
    </subcellularLocation>
</comment>
<sequence>MHLDRDAVVATWRALGLGDRPPVLEVPDHGATLSARDAADHAALCGLRARGLARTGPHGIPVPIADLADALRVLDRPEVTVDLRSWEPEARGWYAAVAGELVVVVEAGPDHAWTLDVAARPPADPVSALALLVLARLPDEPPLPGVAMTVPPDVLFAGASARRLPPAVGTRLESLRSEPPRRRLQLGATLHPSRRRVGPVTAVDSVDGRALVEIDDDTVRVRPADRAAIARALSRSA</sequence>
<keyword evidence="3" id="KW-0963">Cytoplasm</keyword>
<evidence type="ECO:0000313" key="5">
    <source>
        <dbReference type="EMBL" id="MDL5157621.1"/>
    </source>
</evidence>
<evidence type="ECO:0000256" key="2">
    <source>
        <dbReference type="ARBA" id="ARBA00006411"/>
    </source>
</evidence>
<dbReference type="RefSeq" id="WP_286054070.1">
    <property type="nucleotide sequence ID" value="NZ_JASVWF010000003.1"/>
</dbReference>
<dbReference type="InterPro" id="IPR025734">
    <property type="entry name" value="EspG"/>
</dbReference>
<dbReference type="EMBL" id="JASVWF010000003">
    <property type="protein sequence ID" value="MDL5157621.1"/>
    <property type="molecule type" value="Genomic_DNA"/>
</dbReference>
<protein>
    <submittedName>
        <fullName evidence="5">ESX secretion-associated protein EspG</fullName>
    </submittedName>
</protein>
<evidence type="ECO:0000256" key="4">
    <source>
        <dbReference type="ARBA" id="ARBA00023186"/>
    </source>
</evidence>
<evidence type="ECO:0000313" key="6">
    <source>
        <dbReference type="Proteomes" id="UP001231924"/>
    </source>
</evidence>
<dbReference type="Proteomes" id="UP001231924">
    <property type="component" value="Unassembled WGS sequence"/>
</dbReference>
<proteinExistence type="inferred from homology"/>
<reference evidence="5 6" key="1">
    <citation type="submission" date="2023-06" db="EMBL/GenBank/DDBJ databases">
        <title>Actinomycetospora Odt1-22.</title>
        <authorList>
            <person name="Supong K."/>
        </authorList>
    </citation>
    <scope>NUCLEOTIDE SEQUENCE [LARGE SCALE GENOMIC DNA]</scope>
    <source>
        <strain evidence="5 6">Odt1-22</strain>
    </source>
</reference>
<accession>A0ABT7MAD7</accession>
<comment type="similarity">
    <text evidence="2">Belongs to the EspG family.</text>
</comment>
<keyword evidence="6" id="KW-1185">Reference proteome</keyword>
<name>A0ABT7MAD7_9PSEU</name>
<keyword evidence="4" id="KW-0143">Chaperone</keyword>
<dbReference type="Pfam" id="PF14011">
    <property type="entry name" value="ESX-1_EspG"/>
    <property type="match status" value="1"/>
</dbReference>
<organism evidence="5 6">
    <name type="scientific">Actinomycetospora termitidis</name>
    <dbReference type="NCBI Taxonomy" id="3053470"/>
    <lineage>
        <taxon>Bacteria</taxon>
        <taxon>Bacillati</taxon>
        <taxon>Actinomycetota</taxon>
        <taxon>Actinomycetes</taxon>
        <taxon>Pseudonocardiales</taxon>
        <taxon>Pseudonocardiaceae</taxon>
        <taxon>Actinomycetospora</taxon>
    </lineage>
</organism>
<gene>
    <name evidence="5" type="ORF">QRT03_16775</name>
</gene>
<comment type="caution">
    <text evidence="5">The sequence shown here is derived from an EMBL/GenBank/DDBJ whole genome shotgun (WGS) entry which is preliminary data.</text>
</comment>
<evidence type="ECO:0000256" key="3">
    <source>
        <dbReference type="ARBA" id="ARBA00022490"/>
    </source>
</evidence>